<dbReference type="STRING" id="1548.CSCA_0435"/>
<evidence type="ECO:0000313" key="1">
    <source>
        <dbReference type="EMBL" id="AKA67560.1"/>
    </source>
</evidence>
<dbReference type="AlphaFoldDB" id="A0A0E3JM07"/>
<gene>
    <name evidence="1" type="ORF">CSCA_0435</name>
</gene>
<name>A0A0E3JM07_CLOSL</name>
<organism evidence="1 2">
    <name type="scientific">Clostridium scatologenes</name>
    <dbReference type="NCBI Taxonomy" id="1548"/>
    <lineage>
        <taxon>Bacteria</taxon>
        <taxon>Bacillati</taxon>
        <taxon>Bacillota</taxon>
        <taxon>Clostridia</taxon>
        <taxon>Eubacteriales</taxon>
        <taxon>Clostridiaceae</taxon>
        <taxon>Clostridium</taxon>
    </lineage>
</organism>
<protein>
    <submittedName>
        <fullName evidence="1">Uncharacterized protein</fullName>
    </submittedName>
</protein>
<evidence type="ECO:0000313" key="2">
    <source>
        <dbReference type="Proteomes" id="UP000033115"/>
    </source>
</evidence>
<dbReference type="EMBL" id="CP009933">
    <property type="protein sequence ID" value="AKA67560.1"/>
    <property type="molecule type" value="Genomic_DNA"/>
</dbReference>
<reference evidence="1 2" key="1">
    <citation type="journal article" date="2015" name="J. Biotechnol.">
        <title>Complete genome sequence of a malodorant-producing acetogen, Clostridium scatologenes ATCC 25775(T).</title>
        <authorList>
            <person name="Zhu Z."/>
            <person name="Guo T."/>
            <person name="Zheng H."/>
            <person name="Song T."/>
            <person name="Ouyang P."/>
            <person name="Xie J."/>
        </authorList>
    </citation>
    <scope>NUCLEOTIDE SEQUENCE [LARGE SCALE GENOMIC DNA]</scope>
    <source>
        <strain evidence="1 2">ATCC 25775</strain>
    </source>
</reference>
<proteinExistence type="predicted"/>
<dbReference type="HOGENOM" id="CLU_3231915_0_0_9"/>
<keyword evidence="2" id="KW-1185">Reference proteome</keyword>
<dbReference type="KEGG" id="csq:CSCA_0435"/>
<accession>A0A0E3JM07</accession>
<dbReference type="Proteomes" id="UP000033115">
    <property type="component" value="Chromosome"/>
</dbReference>
<sequence>MSICDILWLYFFQFINYNIVKLLKSYERKEVGQFHVSKRVSGW</sequence>